<evidence type="ECO:0000256" key="14">
    <source>
        <dbReference type="ARBA" id="ARBA00050401"/>
    </source>
</evidence>
<evidence type="ECO:0000256" key="17">
    <source>
        <dbReference type="RuleBase" id="RU003793"/>
    </source>
</evidence>
<feature type="domain" description="Prepilin type IV endopeptidase peptidase" evidence="20">
    <location>
        <begin position="135"/>
        <end position="242"/>
    </location>
</feature>
<gene>
    <name evidence="22" type="primary">pilD</name>
    <name evidence="22" type="ordered locus">CBUD_1953</name>
</gene>
<evidence type="ECO:0000256" key="7">
    <source>
        <dbReference type="ARBA" id="ARBA00022679"/>
    </source>
</evidence>
<dbReference type="EMBL" id="CP000733">
    <property type="protein sequence ID" value="ABS77133.1"/>
    <property type="molecule type" value="Genomic_DNA"/>
</dbReference>
<evidence type="ECO:0000256" key="11">
    <source>
        <dbReference type="ARBA" id="ARBA00022989"/>
    </source>
</evidence>
<evidence type="ECO:0000256" key="10">
    <source>
        <dbReference type="ARBA" id="ARBA00022801"/>
    </source>
</evidence>
<comment type="similarity">
    <text evidence="2 17">Belongs to the peptidase A24 family.</text>
</comment>
<keyword evidence="11 19" id="KW-1133">Transmembrane helix</keyword>
<evidence type="ECO:0000256" key="3">
    <source>
        <dbReference type="ARBA" id="ARBA00022475"/>
    </source>
</evidence>
<name>A9KEP4_COXBN</name>
<feature type="transmembrane region" description="Helical" evidence="19">
    <location>
        <begin position="129"/>
        <end position="147"/>
    </location>
</feature>
<evidence type="ECO:0000256" key="18">
    <source>
        <dbReference type="RuleBase" id="RU003794"/>
    </source>
</evidence>
<evidence type="ECO:0000256" key="5">
    <source>
        <dbReference type="ARBA" id="ARBA00022603"/>
    </source>
</evidence>
<dbReference type="KEGG" id="cbd:CBUD_1953"/>
<dbReference type="Pfam" id="PF01478">
    <property type="entry name" value="Peptidase_A24"/>
    <property type="match status" value="1"/>
</dbReference>
<dbReference type="InterPro" id="IPR010627">
    <property type="entry name" value="Prepilin_pept_A24_N"/>
</dbReference>
<keyword evidence="9 18" id="KW-0812">Transmembrane</keyword>
<evidence type="ECO:0000256" key="8">
    <source>
        <dbReference type="ARBA" id="ARBA00022691"/>
    </source>
</evidence>
<dbReference type="PANTHER" id="PTHR30487:SF0">
    <property type="entry name" value="PREPILIN LEADER PEPTIDASE_N-METHYLTRANSFERASE-RELATED"/>
    <property type="match status" value="1"/>
</dbReference>
<dbReference type="Pfam" id="PF06750">
    <property type="entry name" value="A24_N_bact"/>
    <property type="match status" value="1"/>
</dbReference>
<feature type="transmembrane region" description="Helical" evidence="19">
    <location>
        <begin position="181"/>
        <end position="202"/>
    </location>
</feature>
<keyword evidence="4" id="KW-0997">Cell inner membrane</keyword>
<feature type="transmembrane region" description="Helical" evidence="19">
    <location>
        <begin position="222"/>
        <end position="248"/>
    </location>
</feature>
<keyword evidence="8" id="KW-0949">S-adenosyl-L-methionine</keyword>
<dbReference type="RefSeq" id="WP_011997345.1">
    <property type="nucleotide sequence ID" value="NC_009727.1"/>
</dbReference>
<feature type="domain" description="Prepilin peptidase A24 N-terminal" evidence="21">
    <location>
        <begin position="20"/>
        <end position="124"/>
    </location>
</feature>
<feature type="transmembrane region" description="Helical" evidence="19">
    <location>
        <begin position="12"/>
        <end position="36"/>
    </location>
</feature>
<keyword evidence="12 19" id="KW-0472">Membrane</keyword>
<evidence type="ECO:0000313" key="22">
    <source>
        <dbReference type="EMBL" id="ABS77133.1"/>
    </source>
</evidence>
<evidence type="ECO:0000256" key="19">
    <source>
        <dbReference type="SAM" id="Phobius"/>
    </source>
</evidence>
<dbReference type="InterPro" id="IPR050882">
    <property type="entry name" value="Prepilin_peptidase/N-MTase"/>
</dbReference>
<dbReference type="PANTHER" id="PTHR30487">
    <property type="entry name" value="TYPE 4 PREPILIN-LIKE PROTEINS LEADER PEPTIDE-PROCESSING ENZYME"/>
    <property type="match status" value="1"/>
</dbReference>
<keyword evidence="7 18" id="KW-0808">Transferase</keyword>
<feature type="transmembrane region" description="Helical" evidence="19">
    <location>
        <begin position="260"/>
        <end position="279"/>
    </location>
</feature>
<evidence type="ECO:0000259" key="20">
    <source>
        <dbReference type="Pfam" id="PF01478"/>
    </source>
</evidence>
<comment type="subcellular location">
    <subcellularLocation>
        <location evidence="1">Cell inner membrane</location>
        <topology evidence="1">Multi-pass membrane protein</topology>
    </subcellularLocation>
    <subcellularLocation>
        <location evidence="18">Cell membrane</location>
        <topology evidence="18">Multi-pass membrane protein</topology>
    </subcellularLocation>
</comment>
<evidence type="ECO:0000256" key="15">
    <source>
        <dbReference type="ARBA" id="ARBA00067082"/>
    </source>
</evidence>
<dbReference type="GO" id="GO:0005886">
    <property type="term" value="C:plasma membrane"/>
    <property type="evidence" value="ECO:0007669"/>
    <property type="project" value="UniProtKB-SubCell"/>
</dbReference>
<protein>
    <recommendedName>
        <fullName evidence="16 18">Prepilin leader peptidase/N-methyltransferase</fullName>
        <ecNumber evidence="18">2.1.1.-</ecNumber>
        <ecNumber evidence="15 18">3.4.23.43</ecNumber>
    </recommendedName>
</protein>
<evidence type="ECO:0000256" key="4">
    <source>
        <dbReference type="ARBA" id="ARBA00022519"/>
    </source>
</evidence>
<dbReference type="AlphaFoldDB" id="A9KEP4"/>
<dbReference type="GO" id="GO:0008168">
    <property type="term" value="F:methyltransferase activity"/>
    <property type="evidence" value="ECO:0007669"/>
    <property type="project" value="UniProtKB-KW"/>
</dbReference>
<evidence type="ECO:0000256" key="16">
    <source>
        <dbReference type="ARBA" id="ARBA00071870"/>
    </source>
</evidence>
<evidence type="ECO:0000256" key="9">
    <source>
        <dbReference type="ARBA" id="ARBA00022692"/>
    </source>
</evidence>
<dbReference type="GO" id="GO:0004190">
    <property type="term" value="F:aspartic-type endopeptidase activity"/>
    <property type="evidence" value="ECO:0007669"/>
    <property type="project" value="UniProtKB-EC"/>
</dbReference>
<keyword evidence="10 18" id="KW-0378">Hydrolase</keyword>
<dbReference type="HOGENOM" id="CLU_057101_0_0_6"/>
<sequence length="286" mass="32234">MQIISFLQFHFYITIVAIAVIGLIVGSFLNVVIVRYPTLLAARWRRECQEYLNLPVEPKPKFNLATPRSQCPRCKKTLKILHNLPLISYLTLRGRCAYCHEKISPLYPIVELLCAILSVAIVIRYQISWQALAGLLLTWVLIVLFFIDLKTQLLPDAITLPTLWFGLSLSLFYMFVSPYQAIFGAILGYGLLWITAAFYQLIRKKEGMGRGDFKMVSMLGAWFGPGIVLNVLLLAVFLGLITSFMLLALKKISVKQPIPFGPFIAVAGWISLLSGPVLIHKLISYL</sequence>
<dbReference type="GO" id="GO:0032259">
    <property type="term" value="P:methylation"/>
    <property type="evidence" value="ECO:0007669"/>
    <property type="project" value="UniProtKB-KW"/>
</dbReference>
<evidence type="ECO:0000259" key="21">
    <source>
        <dbReference type="Pfam" id="PF06750"/>
    </source>
</evidence>
<keyword evidence="13 18" id="KW-0511">Multifunctional enzyme</keyword>
<evidence type="ECO:0000256" key="2">
    <source>
        <dbReference type="ARBA" id="ARBA00005801"/>
    </source>
</evidence>
<feature type="transmembrane region" description="Helical" evidence="19">
    <location>
        <begin position="154"/>
        <end position="175"/>
    </location>
</feature>
<keyword evidence="6 18" id="KW-0645">Protease</keyword>
<evidence type="ECO:0000256" key="1">
    <source>
        <dbReference type="ARBA" id="ARBA00004429"/>
    </source>
</evidence>
<comment type="catalytic activity">
    <reaction evidence="14 18">
        <text>Typically cleaves a -Gly-|-Phe- bond to release an N-terminal, basic peptide of 5-8 residues from type IV prepilin, and then N-methylates the new N-terminal amino group, the methyl donor being S-adenosyl-L-methionine.</text>
        <dbReference type="EC" id="3.4.23.43"/>
    </reaction>
</comment>
<evidence type="ECO:0000256" key="6">
    <source>
        <dbReference type="ARBA" id="ARBA00022670"/>
    </source>
</evidence>
<evidence type="ECO:0000256" key="12">
    <source>
        <dbReference type="ARBA" id="ARBA00023136"/>
    </source>
</evidence>
<dbReference type="GO" id="GO:0006465">
    <property type="term" value="P:signal peptide processing"/>
    <property type="evidence" value="ECO:0007669"/>
    <property type="project" value="TreeGrafter"/>
</dbReference>
<proteinExistence type="inferred from homology"/>
<accession>A9KEP4</accession>
<dbReference type="EC" id="2.1.1.-" evidence="18"/>
<evidence type="ECO:0000313" key="23">
    <source>
        <dbReference type="Proteomes" id="UP000008555"/>
    </source>
</evidence>
<dbReference type="InterPro" id="IPR014032">
    <property type="entry name" value="Peptidase_A24A_bac"/>
</dbReference>
<keyword evidence="3" id="KW-1003">Cell membrane</keyword>
<dbReference type="PRINTS" id="PR00864">
    <property type="entry name" value="PREPILNPTASE"/>
</dbReference>
<comment type="function">
    <text evidence="18">Plays an essential role in type IV pili and type II pseudopili formation by proteolytically removing the leader sequence from substrate proteins and subsequently monomethylating the alpha-amino group of the newly exposed N-terminal phenylalanine.</text>
</comment>
<feature type="transmembrane region" description="Helical" evidence="19">
    <location>
        <begin position="105"/>
        <end position="123"/>
    </location>
</feature>
<dbReference type="EC" id="3.4.23.43" evidence="15 18"/>
<dbReference type="FunFam" id="1.20.120.1220:FF:000001">
    <property type="entry name" value="Type 4 prepilin-like proteins leader peptide-processing enzyme"/>
    <property type="match status" value="1"/>
</dbReference>
<organism evidence="22 23">
    <name type="scientific">Coxiella burnetii (strain Dugway 5J108-111)</name>
    <dbReference type="NCBI Taxonomy" id="434922"/>
    <lineage>
        <taxon>Bacteria</taxon>
        <taxon>Pseudomonadati</taxon>
        <taxon>Pseudomonadota</taxon>
        <taxon>Gammaproteobacteria</taxon>
        <taxon>Legionellales</taxon>
        <taxon>Coxiellaceae</taxon>
        <taxon>Coxiella</taxon>
    </lineage>
</organism>
<dbReference type="Gene3D" id="1.20.120.1220">
    <property type="match status" value="1"/>
</dbReference>
<reference evidence="22 23" key="1">
    <citation type="journal article" date="2009" name="Infect. Immun.">
        <title>Comparative genomics reveal extensive transposon-mediated genomic plasticity and diversity among potential effector proteins within the genus Coxiella.</title>
        <authorList>
            <person name="Beare P.A."/>
            <person name="Unsworth N."/>
            <person name="Andoh M."/>
            <person name="Voth D.E."/>
            <person name="Omsland A."/>
            <person name="Gilk S.D."/>
            <person name="Williams K.P."/>
            <person name="Sobral B.W."/>
            <person name="Kupko J.J.III."/>
            <person name="Porcella S.F."/>
            <person name="Samuel J.E."/>
            <person name="Heinzen R.A."/>
        </authorList>
    </citation>
    <scope>NUCLEOTIDE SEQUENCE [LARGE SCALE GENOMIC DNA]</scope>
    <source>
        <strain evidence="22 23">Dugway 5J108-111</strain>
    </source>
</reference>
<keyword evidence="5 18" id="KW-0489">Methyltransferase</keyword>
<evidence type="ECO:0000256" key="13">
    <source>
        <dbReference type="ARBA" id="ARBA00023268"/>
    </source>
</evidence>
<dbReference type="Proteomes" id="UP000008555">
    <property type="component" value="Chromosome"/>
</dbReference>
<dbReference type="InterPro" id="IPR000045">
    <property type="entry name" value="Prepilin_IV_endopep_pep"/>
</dbReference>